<dbReference type="Pfam" id="PF00209">
    <property type="entry name" value="SNF"/>
    <property type="match status" value="2"/>
</dbReference>
<reference evidence="8" key="1">
    <citation type="submission" date="2019-11" db="UniProtKB">
        <authorList>
            <consortium name="WormBaseParasite"/>
        </authorList>
    </citation>
    <scope>IDENTIFICATION</scope>
</reference>
<organism evidence="8">
    <name type="scientific">Mesocestoides corti</name>
    <name type="common">Flatworm</name>
    <dbReference type="NCBI Taxonomy" id="53468"/>
    <lineage>
        <taxon>Eukaryota</taxon>
        <taxon>Metazoa</taxon>
        <taxon>Spiralia</taxon>
        <taxon>Lophotrochozoa</taxon>
        <taxon>Platyhelminthes</taxon>
        <taxon>Cestoda</taxon>
        <taxon>Eucestoda</taxon>
        <taxon>Cyclophyllidea</taxon>
        <taxon>Mesocestoididae</taxon>
        <taxon>Mesocestoides</taxon>
    </lineage>
</organism>
<evidence type="ECO:0000256" key="5">
    <source>
        <dbReference type="ARBA" id="ARBA00023136"/>
    </source>
</evidence>
<dbReference type="SUPFAM" id="SSF161070">
    <property type="entry name" value="SNF-like"/>
    <property type="match status" value="1"/>
</dbReference>
<feature type="transmembrane region" description="Helical" evidence="7">
    <location>
        <begin position="262"/>
        <end position="287"/>
    </location>
</feature>
<feature type="transmembrane region" description="Helical" evidence="7">
    <location>
        <begin position="220"/>
        <end position="242"/>
    </location>
</feature>
<keyword evidence="6" id="KW-0479">Metal-binding</keyword>
<evidence type="ECO:0000256" key="4">
    <source>
        <dbReference type="ARBA" id="ARBA00022989"/>
    </source>
</evidence>
<feature type="binding site" evidence="6">
    <location>
        <position position="384"/>
    </location>
    <ligand>
        <name>Na(+)</name>
        <dbReference type="ChEBI" id="CHEBI:29101"/>
        <label>1</label>
    </ligand>
</feature>
<feature type="binding site" evidence="6">
    <location>
        <position position="305"/>
    </location>
    <ligand>
        <name>Na(+)</name>
        <dbReference type="ChEBI" id="CHEBI:29101"/>
        <label>1</label>
    </ligand>
</feature>
<feature type="transmembrane region" description="Helical" evidence="7">
    <location>
        <begin position="299"/>
        <end position="325"/>
    </location>
</feature>
<dbReference type="WBParaSite" id="MCU_001083-RB">
    <property type="protein sequence ID" value="MCU_001083-RB"/>
    <property type="gene ID" value="MCU_001083"/>
</dbReference>
<dbReference type="PRINTS" id="PR00176">
    <property type="entry name" value="NANEUSMPORT"/>
</dbReference>
<name>A0A5K3ELH6_MESCO</name>
<keyword evidence="6" id="KW-0915">Sodium</keyword>
<evidence type="ECO:0000256" key="7">
    <source>
        <dbReference type="SAM" id="Phobius"/>
    </source>
</evidence>
<proteinExistence type="predicted"/>
<evidence type="ECO:0000313" key="8">
    <source>
        <dbReference type="WBParaSite" id="MCU_001083-RB"/>
    </source>
</evidence>
<dbReference type="InterPro" id="IPR000175">
    <property type="entry name" value="Na/ntran_symport"/>
</dbReference>
<dbReference type="GO" id="GO:0046872">
    <property type="term" value="F:metal ion binding"/>
    <property type="evidence" value="ECO:0007669"/>
    <property type="project" value="UniProtKB-KW"/>
</dbReference>
<feature type="binding site" evidence="6">
    <location>
        <position position="65"/>
    </location>
    <ligand>
        <name>Na(+)</name>
        <dbReference type="ChEBI" id="CHEBI:29101"/>
        <label>1</label>
    </ligand>
</feature>
<comment type="subcellular location">
    <subcellularLocation>
        <location evidence="1">Membrane</location>
        <topology evidence="1">Multi-pass membrane protein</topology>
    </subcellularLocation>
</comment>
<evidence type="ECO:0000256" key="1">
    <source>
        <dbReference type="ARBA" id="ARBA00004141"/>
    </source>
</evidence>
<feature type="transmembrane region" description="Helical" evidence="7">
    <location>
        <begin position="403"/>
        <end position="427"/>
    </location>
</feature>
<dbReference type="GO" id="GO:0016020">
    <property type="term" value="C:membrane"/>
    <property type="evidence" value="ECO:0007669"/>
    <property type="project" value="UniProtKB-SubCell"/>
</dbReference>
<dbReference type="PROSITE" id="PS50267">
    <property type="entry name" value="NA_NEUROTRAN_SYMP_3"/>
    <property type="match status" value="1"/>
</dbReference>
<feature type="transmembrane region" description="Helical" evidence="7">
    <location>
        <begin position="475"/>
        <end position="498"/>
    </location>
</feature>
<keyword evidence="4 7" id="KW-1133">Transmembrane helix</keyword>
<dbReference type="PANTHER" id="PTHR42948:SF1">
    <property type="entry name" value="TRANSPORTER"/>
    <property type="match status" value="1"/>
</dbReference>
<feature type="transmembrane region" description="Helical" evidence="7">
    <location>
        <begin position="433"/>
        <end position="454"/>
    </location>
</feature>
<dbReference type="PANTHER" id="PTHR42948">
    <property type="entry name" value="TRANSPORTER"/>
    <property type="match status" value="1"/>
</dbReference>
<feature type="transmembrane region" description="Helical" evidence="7">
    <location>
        <begin position="52"/>
        <end position="73"/>
    </location>
</feature>
<feature type="transmembrane region" description="Helical" evidence="7">
    <location>
        <begin position="93"/>
        <end position="114"/>
    </location>
</feature>
<dbReference type="InterPro" id="IPR037272">
    <property type="entry name" value="SNS_sf"/>
</dbReference>
<feature type="transmembrane region" description="Helical" evidence="7">
    <location>
        <begin position="185"/>
        <end position="208"/>
    </location>
</feature>
<evidence type="ECO:0000256" key="2">
    <source>
        <dbReference type="ARBA" id="ARBA00022448"/>
    </source>
</evidence>
<keyword evidence="5 7" id="KW-0472">Membrane</keyword>
<feature type="transmembrane region" description="Helical" evidence="7">
    <location>
        <begin position="518"/>
        <end position="538"/>
    </location>
</feature>
<keyword evidence="3 7" id="KW-0812">Transmembrane</keyword>
<keyword evidence="2" id="KW-0813">Transport</keyword>
<evidence type="ECO:0000256" key="3">
    <source>
        <dbReference type="ARBA" id="ARBA00022692"/>
    </source>
</evidence>
<feature type="transmembrane region" description="Helical" evidence="7">
    <location>
        <begin position="364"/>
        <end position="391"/>
    </location>
</feature>
<protein>
    <submittedName>
        <fullName evidence="8">Sodium-and chloride-dependent glycine transporter 2</fullName>
    </submittedName>
</protein>
<sequence length="590" mass="65788">MSRLRRLVFSLPLRTGGTPNIGSSRSTVLRDSDINERGSTSRSDQASGGHGNFAFSVGLILSCLGCVLGTGNIWRFPRIVAVASSESGSLTFILAWLFFLFTWSVPLIITEYTLGRFTRGSPVVAFYKFLGKKFIWVGAWVTSISFLISAYFSVVVGWCFYYFYVACVWPQLPTTEPESRQIFDHFTRTCWPLLTHTLCLVICGIAVFKGVRGIEIANSCLVPVQLLIVIIVFYWSVFREYADVGIRFMFTADWSTFLDPLIYVEAACQNAFDTAAGMGVFSAYAAYFSRKTGAVRYGVLLPIFNNLVSLTCGLTIFATVFSTLIQTSPTLTIPQIVALMKESGPGSTGLTFTWIPVLMSKLGVMGRILCGLFFLCLSFAGVSSMIAYIELTARTIQDFGVKRIWATSASLVITFLVGVPSAVSIEILTNQDFVWGFALMISGLCYCGLVIHYNPLRYRQVIVNEFAISDWRLPTIWVFVMVVVVPIEAIGLIVWWAYQNITTTDWYVIKVESLATTFIEWAILAILLAGLNLAFFICKLSLLNSSTEIGYDPYRPEDIPPALEYERTREIPIYPNGYISDDIATFKSRP</sequence>
<feature type="transmembrane region" description="Helical" evidence="7">
    <location>
        <begin position="134"/>
        <end position="165"/>
    </location>
</feature>
<dbReference type="AlphaFoldDB" id="A0A5K3ELH6"/>
<accession>A0A5K3ELH6</accession>
<feature type="binding site" evidence="6">
    <location>
        <position position="72"/>
    </location>
    <ligand>
        <name>Na(+)</name>
        <dbReference type="ChEBI" id="CHEBI:29101"/>
        <label>1</label>
    </ligand>
</feature>
<evidence type="ECO:0000256" key="6">
    <source>
        <dbReference type="PIRSR" id="PIRSR600175-1"/>
    </source>
</evidence>